<evidence type="ECO:0000256" key="3">
    <source>
        <dbReference type="ARBA" id="ARBA00022692"/>
    </source>
</evidence>
<organism evidence="10 11">
    <name type="scientific">Chitinophaga terrae</name>
    <name type="common">ex Kim and Jung 2007</name>
    <dbReference type="NCBI Taxonomy" id="408074"/>
    <lineage>
        <taxon>Bacteria</taxon>
        <taxon>Pseudomonadati</taxon>
        <taxon>Bacteroidota</taxon>
        <taxon>Chitinophagia</taxon>
        <taxon>Chitinophagales</taxon>
        <taxon>Chitinophagaceae</taxon>
        <taxon>Chitinophaga</taxon>
    </lineage>
</organism>
<dbReference type="InterPro" id="IPR029095">
    <property type="entry name" value="NarX-like_N"/>
</dbReference>
<feature type="domain" description="Histidine kinase" evidence="9">
    <location>
        <begin position="273"/>
        <end position="468"/>
    </location>
</feature>
<dbReference type="SMART" id="SM00387">
    <property type="entry name" value="HATPase_c"/>
    <property type="match status" value="1"/>
</dbReference>
<dbReference type="InterPro" id="IPR011712">
    <property type="entry name" value="Sig_transdc_His_kin_sub3_dim/P"/>
</dbReference>
<dbReference type="InterPro" id="IPR036890">
    <property type="entry name" value="HATPase_C_sf"/>
</dbReference>
<evidence type="ECO:0000313" key="10">
    <source>
        <dbReference type="EMBL" id="SEB05898.1"/>
    </source>
</evidence>
<protein>
    <submittedName>
        <fullName evidence="10">Signal transduction histidine kinase</fullName>
    </submittedName>
</protein>
<evidence type="ECO:0000256" key="8">
    <source>
        <dbReference type="SAM" id="Phobius"/>
    </source>
</evidence>
<dbReference type="InterPro" id="IPR050482">
    <property type="entry name" value="Sensor_HK_TwoCompSys"/>
</dbReference>
<reference evidence="11" key="1">
    <citation type="submission" date="2016-10" db="EMBL/GenBank/DDBJ databases">
        <authorList>
            <person name="Varghese N."/>
            <person name="Submissions S."/>
        </authorList>
    </citation>
    <scope>NUCLEOTIDE SEQUENCE [LARGE SCALE GENOMIC DNA]</scope>
    <source>
        <strain evidence="11">DSM 23920</strain>
    </source>
</reference>
<keyword evidence="5 8" id="KW-1133">Transmembrane helix</keyword>
<dbReference type="GO" id="GO:0000155">
    <property type="term" value="F:phosphorelay sensor kinase activity"/>
    <property type="evidence" value="ECO:0007669"/>
    <property type="project" value="InterPro"/>
</dbReference>
<evidence type="ECO:0000259" key="9">
    <source>
        <dbReference type="PROSITE" id="PS50109"/>
    </source>
</evidence>
<dbReference type="GO" id="GO:0046983">
    <property type="term" value="F:protein dimerization activity"/>
    <property type="evidence" value="ECO:0007669"/>
    <property type="project" value="InterPro"/>
</dbReference>
<dbReference type="Pfam" id="PF02518">
    <property type="entry name" value="HATPase_c"/>
    <property type="match status" value="1"/>
</dbReference>
<keyword evidence="6" id="KW-0902">Two-component regulatory system</keyword>
<dbReference type="Proteomes" id="UP000199656">
    <property type="component" value="Unassembled WGS sequence"/>
</dbReference>
<dbReference type="EMBL" id="FNRL01000034">
    <property type="protein sequence ID" value="SEB05898.1"/>
    <property type="molecule type" value="Genomic_DNA"/>
</dbReference>
<keyword evidence="7 8" id="KW-0472">Membrane</keyword>
<evidence type="ECO:0000256" key="4">
    <source>
        <dbReference type="ARBA" id="ARBA00022777"/>
    </source>
</evidence>
<dbReference type="InterPro" id="IPR005467">
    <property type="entry name" value="His_kinase_dom"/>
</dbReference>
<dbReference type="PANTHER" id="PTHR24421">
    <property type="entry name" value="NITRATE/NITRITE SENSOR PROTEIN NARX-RELATED"/>
    <property type="match status" value="1"/>
</dbReference>
<dbReference type="Pfam" id="PF07730">
    <property type="entry name" value="HisKA_3"/>
    <property type="match status" value="1"/>
</dbReference>
<keyword evidence="2" id="KW-0808">Transferase</keyword>
<dbReference type="OrthoDB" id="5401121at2"/>
<evidence type="ECO:0000256" key="2">
    <source>
        <dbReference type="ARBA" id="ARBA00022679"/>
    </source>
</evidence>
<keyword evidence="3 8" id="KW-0812">Transmembrane</keyword>
<dbReference type="CDD" id="cd16917">
    <property type="entry name" value="HATPase_UhpB-NarQ-NarX-like"/>
    <property type="match status" value="1"/>
</dbReference>
<accession>A0A1H4GAJ0</accession>
<name>A0A1H4GAJ0_9BACT</name>
<sequence>MHPVSEDRSVFKIFTILYAVALTTIALLSVFSQIKIQQALNHQMNDSHVINFAARLRTYSQTLSKLALLLESGRDIEDNRKEFINTLKQWQKSHEGLQEGSNFLNLPANDQDELRQMFEIIRTPHQEIWNAASQMITVLYRDTAFNPAHIRPYVQTILAYEKSYLIGMELIVFDYDRFSKERIRNLKEIEYIVLGLVLFTLLLEVAVIFYPLSTRIRKIIRGLVTAQEKARQLTEQVQLANQEKLLRQETEQMIRSYSIINGVEKERKRIATEIHDGIGQMLTSLRMKLEQVEDRSPQPDPEITLLNNMMRSIITETRRICADLLPSVLEDFGLKAAIEELIKNARLTAPGITFLLEETLGGAPLPREVEIGIYRILQEALNNAMKHSGADTIEIEIDGSPGWLQLRVRDNGCGFHFDSHQLFSKELAKKVNGIRNMKERAELLGGSLQIISAPGAGTIVQLELTYQQ</sequence>
<evidence type="ECO:0000313" key="11">
    <source>
        <dbReference type="Proteomes" id="UP000199656"/>
    </source>
</evidence>
<evidence type="ECO:0000256" key="7">
    <source>
        <dbReference type="ARBA" id="ARBA00023136"/>
    </source>
</evidence>
<comment type="subcellular location">
    <subcellularLocation>
        <location evidence="1">Membrane</location>
        <topology evidence="1">Multi-pass membrane protein</topology>
    </subcellularLocation>
</comment>
<dbReference type="SUPFAM" id="SSF55874">
    <property type="entry name" value="ATPase domain of HSP90 chaperone/DNA topoisomerase II/histidine kinase"/>
    <property type="match status" value="1"/>
</dbReference>
<evidence type="ECO:0000256" key="6">
    <source>
        <dbReference type="ARBA" id="ARBA00023012"/>
    </source>
</evidence>
<dbReference type="RefSeq" id="WP_089765332.1">
    <property type="nucleotide sequence ID" value="NZ_BKAT01000056.1"/>
</dbReference>
<keyword evidence="4 10" id="KW-0418">Kinase</keyword>
<feature type="transmembrane region" description="Helical" evidence="8">
    <location>
        <begin position="13"/>
        <end position="34"/>
    </location>
</feature>
<dbReference type="GO" id="GO:0016020">
    <property type="term" value="C:membrane"/>
    <property type="evidence" value="ECO:0007669"/>
    <property type="project" value="UniProtKB-SubCell"/>
</dbReference>
<gene>
    <name evidence="10" type="ORF">SAMN05660909_05048</name>
</gene>
<dbReference type="Gene3D" id="1.20.5.1930">
    <property type="match status" value="1"/>
</dbReference>
<keyword evidence="11" id="KW-1185">Reference proteome</keyword>
<evidence type="ECO:0000256" key="5">
    <source>
        <dbReference type="ARBA" id="ARBA00022989"/>
    </source>
</evidence>
<dbReference type="Gene3D" id="3.30.565.10">
    <property type="entry name" value="Histidine kinase-like ATPase, C-terminal domain"/>
    <property type="match status" value="1"/>
</dbReference>
<dbReference type="AlphaFoldDB" id="A0A1H4GAJ0"/>
<dbReference type="PROSITE" id="PS50109">
    <property type="entry name" value="HIS_KIN"/>
    <property type="match status" value="1"/>
</dbReference>
<dbReference type="Pfam" id="PF13675">
    <property type="entry name" value="PilJ"/>
    <property type="match status" value="1"/>
</dbReference>
<evidence type="ECO:0000256" key="1">
    <source>
        <dbReference type="ARBA" id="ARBA00004141"/>
    </source>
</evidence>
<dbReference type="InterPro" id="IPR003594">
    <property type="entry name" value="HATPase_dom"/>
</dbReference>
<proteinExistence type="predicted"/>
<feature type="transmembrane region" description="Helical" evidence="8">
    <location>
        <begin position="191"/>
        <end position="212"/>
    </location>
</feature>
<dbReference type="STRING" id="408074.SAMN05660909_05048"/>